<evidence type="ECO:0000313" key="3">
    <source>
        <dbReference type="Proteomes" id="UP001253545"/>
    </source>
</evidence>
<evidence type="ECO:0000259" key="1">
    <source>
        <dbReference type="Pfam" id="PF14240"/>
    </source>
</evidence>
<evidence type="ECO:0000313" key="2">
    <source>
        <dbReference type="EMBL" id="MDT0595970.1"/>
    </source>
</evidence>
<dbReference type="Pfam" id="PF14240">
    <property type="entry name" value="YHYH"/>
    <property type="match status" value="1"/>
</dbReference>
<comment type="caution">
    <text evidence="2">The sequence shown here is derived from an EMBL/GenBank/DDBJ whole genome shotgun (WGS) entry which is preliminary data.</text>
</comment>
<reference evidence="2 3" key="1">
    <citation type="submission" date="2023-09" db="EMBL/GenBank/DDBJ databases">
        <authorList>
            <person name="Rey-Velasco X."/>
        </authorList>
    </citation>
    <scope>NUCLEOTIDE SEQUENCE [LARGE SCALE GENOMIC DNA]</scope>
    <source>
        <strain evidence="2 3">P117</strain>
    </source>
</reference>
<sequence>MFRTFIFSLFIRRTILLLLTGLYLAGCSSDGANSEIEEQVIDSSSEDNTTIQPEVDPFAFASGALLDSVVEVSCTLNDGSETSCYEFVIVGAPSTHEVGSFCPVDIFASADEVGIWFDGDGEVYDIDGQFIQNLPTLYNDSNWQLYDPDTGLVNVTDTLEKCDGAARPNVAAELQNHCVECSLDYVDGGISQTYTIPIQPVLAESPTSIGRDDVGLSLNGVAIAPPAPVDAILGAYTIAAFDDCAGHINPVAGYHYHGSAGCSEIEAESDGHAAKMGYALDGFGIYGMLDQQGNESSDLDQCRGHTDDVRGYHYHAASVEENMFIGCYSGKLAN</sequence>
<proteinExistence type="predicted"/>
<accession>A0ABU2ZU82</accession>
<name>A0ABU2ZU82_9ALTE</name>
<keyword evidence="3" id="KW-1185">Reference proteome</keyword>
<dbReference type="EMBL" id="JAVRHX010000004">
    <property type="protein sequence ID" value="MDT0595970.1"/>
    <property type="molecule type" value="Genomic_DNA"/>
</dbReference>
<dbReference type="Proteomes" id="UP001253545">
    <property type="component" value="Unassembled WGS sequence"/>
</dbReference>
<protein>
    <submittedName>
        <fullName evidence="2">YHYH protein</fullName>
    </submittedName>
</protein>
<dbReference type="InterPro" id="IPR025924">
    <property type="entry name" value="YHYH_dom"/>
</dbReference>
<gene>
    <name evidence="2" type="ORF">RM552_14030</name>
</gene>
<dbReference type="RefSeq" id="WP_311369484.1">
    <property type="nucleotide sequence ID" value="NZ_JAVRHX010000004.1"/>
</dbReference>
<organism evidence="2 3">
    <name type="scientific">Glaciecola petra</name>
    <dbReference type="NCBI Taxonomy" id="3075602"/>
    <lineage>
        <taxon>Bacteria</taxon>
        <taxon>Pseudomonadati</taxon>
        <taxon>Pseudomonadota</taxon>
        <taxon>Gammaproteobacteria</taxon>
        <taxon>Alteromonadales</taxon>
        <taxon>Alteromonadaceae</taxon>
        <taxon>Glaciecola</taxon>
    </lineage>
</organism>
<feature type="domain" description="YHYH" evidence="1">
    <location>
        <begin position="193"/>
        <end position="289"/>
    </location>
</feature>